<gene>
    <name evidence="8" type="ORF">H8E23_07070</name>
</gene>
<comment type="subcellular location">
    <subcellularLocation>
        <location evidence="1">Cell inner membrane</location>
    </subcellularLocation>
</comment>
<evidence type="ECO:0000256" key="4">
    <source>
        <dbReference type="ARBA" id="ARBA00022692"/>
    </source>
</evidence>
<dbReference type="Pfam" id="PF04403">
    <property type="entry name" value="PqiA"/>
    <property type="match status" value="1"/>
</dbReference>
<reference evidence="8 9" key="1">
    <citation type="submission" date="2020-08" db="EMBL/GenBank/DDBJ databases">
        <title>Bridging the membrane lipid divide: bacteria of the FCB group superphylum have the potential to synthesize archaeal ether lipids.</title>
        <authorList>
            <person name="Villanueva L."/>
            <person name="Von Meijenfeldt F.A.B."/>
            <person name="Westbye A.B."/>
            <person name="Yadav S."/>
            <person name="Hopmans E.C."/>
            <person name="Dutilh B.E."/>
            <person name="Sinninghe Damste J.S."/>
        </authorList>
    </citation>
    <scope>NUCLEOTIDE SEQUENCE [LARGE SCALE GENOMIC DNA]</scope>
    <source>
        <strain evidence="8">NIOZ-UU30</strain>
    </source>
</reference>
<evidence type="ECO:0000256" key="1">
    <source>
        <dbReference type="ARBA" id="ARBA00004533"/>
    </source>
</evidence>
<dbReference type="Proteomes" id="UP000603434">
    <property type="component" value="Unassembled WGS sequence"/>
</dbReference>
<protein>
    <submittedName>
        <fullName evidence="8">Paraquat-inducible protein A</fullName>
    </submittedName>
</protein>
<dbReference type="EMBL" id="JACNJH010000124">
    <property type="protein sequence ID" value="MBC8361142.1"/>
    <property type="molecule type" value="Genomic_DNA"/>
</dbReference>
<keyword evidence="5 7" id="KW-1133">Transmembrane helix</keyword>
<keyword evidence="4 7" id="KW-0812">Transmembrane</keyword>
<evidence type="ECO:0000256" key="7">
    <source>
        <dbReference type="SAM" id="Phobius"/>
    </source>
</evidence>
<name>A0A8J6NKA3_9BACT</name>
<sequence length="214" mass="23744">MNSTPITASNASLVSCHTCHLLSRLGPSQTIGRAVCPRCGTSLHRRKPNSIARTWALILSAYMFYIPANVLPVTVVTSLHKVQSDTIMSGVIYFMKTGMWPIALVIFIASIFVPIMKLVTLTYLLVSIQRKSSWRPHDRTRLYRIAEVVGRWSMVDIYVVTILVALVKLGAWATIKAGPGAVFFAAVVVITMFAAMSFDPRLIWDAMESNLQND</sequence>
<keyword evidence="2" id="KW-1003">Cell membrane</keyword>
<dbReference type="InterPro" id="IPR007498">
    <property type="entry name" value="PqiA-like"/>
</dbReference>
<evidence type="ECO:0000313" key="8">
    <source>
        <dbReference type="EMBL" id="MBC8361142.1"/>
    </source>
</evidence>
<evidence type="ECO:0000256" key="5">
    <source>
        <dbReference type="ARBA" id="ARBA00022989"/>
    </source>
</evidence>
<dbReference type="AlphaFoldDB" id="A0A8J6NKA3"/>
<feature type="transmembrane region" description="Helical" evidence="7">
    <location>
        <begin position="149"/>
        <end position="175"/>
    </location>
</feature>
<feature type="transmembrane region" description="Helical" evidence="7">
    <location>
        <begin position="99"/>
        <end position="128"/>
    </location>
</feature>
<comment type="caution">
    <text evidence="8">The sequence shown here is derived from an EMBL/GenBank/DDBJ whole genome shotgun (WGS) entry which is preliminary data.</text>
</comment>
<evidence type="ECO:0000256" key="2">
    <source>
        <dbReference type="ARBA" id="ARBA00022475"/>
    </source>
</evidence>
<accession>A0A8J6NKA3</accession>
<dbReference type="PANTHER" id="PTHR30462">
    <property type="entry name" value="INTERMEMBRANE TRANSPORT PROTEIN PQIB-RELATED"/>
    <property type="match status" value="1"/>
</dbReference>
<evidence type="ECO:0000256" key="3">
    <source>
        <dbReference type="ARBA" id="ARBA00022519"/>
    </source>
</evidence>
<organism evidence="8 9">
    <name type="scientific">Candidatus Desulfatibia profunda</name>
    <dbReference type="NCBI Taxonomy" id="2841695"/>
    <lineage>
        <taxon>Bacteria</taxon>
        <taxon>Pseudomonadati</taxon>
        <taxon>Thermodesulfobacteriota</taxon>
        <taxon>Desulfobacteria</taxon>
        <taxon>Desulfobacterales</taxon>
        <taxon>Desulfobacterales incertae sedis</taxon>
        <taxon>Candidatus Desulfatibia</taxon>
    </lineage>
</organism>
<evidence type="ECO:0000313" key="9">
    <source>
        <dbReference type="Proteomes" id="UP000603434"/>
    </source>
</evidence>
<keyword evidence="6 7" id="KW-0472">Membrane</keyword>
<feature type="transmembrane region" description="Helical" evidence="7">
    <location>
        <begin position="55"/>
        <end position="79"/>
    </location>
</feature>
<evidence type="ECO:0000256" key="6">
    <source>
        <dbReference type="ARBA" id="ARBA00023136"/>
    </source>
</evidence>
<dbReference type="PANTHER" id="PTHR30462:SF3">
    <property type="entry name" value="INTERMEMBRANE TRANSPORT PROTEIN PQIA"/>
    <property type="match status" value="1"/>
</dbReference>
<keyword evidence="3" id="KW-0997">Cell inner membrane</keyword>
<feature type="transmembrane region" description="Helical" evidence="7">
    <location>
        <begin position="181"/>
        <end position="198"/>
    </location>
</feature>
<proteinExistence type="predicted"/>
<dbReference type="InterPro" id="IPR051800">
    <property type="entry name" value="PqiA-PqiB_transport"/>
</dbReference>
<dbReference type="GO" id="GO:0005886">
    <property type="term" value="C:plasma membrane"/>
    <property type="evidence" value="ECO:0007669"/>
    <property type="project" value="UniProtKB-SubCell"/>
</dbReference>